<dbReference type="Gene3D" id="3.30.750.24">
    <property type="entry name" value="STAS domain"/>
    <property type="match status" value="1"/>
</dbReference>
<evidence type="ECO:0000256" key="1">
    <source>
        <dbReference type="ARBA" id="ARBA00022553"/>
    </source>
</evidence>
<dbReference type="AlphaFoldDB" id="A0A370GNU7"/>
<dbReference type="OrthoDB" id="9800154at2"/>
<comment type="caution">
    <text evidence="3">The sequence shown here is derived from an EMBL/GenBank/DDBJ whole genome shotgun (WGS) entry which is preliminary data.</text>
</comment>
<feature type="domain" description="STAS" evidence="2">
    <location>
        <begin position="164"/>
        <end position="275"/>
    </location>
</feature>
<name>A0A370GNU7_9BACI</name>
<dbReference type="CDD" id="cd07041">
    <property type="entry name" value="STAS_RsbR_RsbS_like"/>
    <property type="match status" value="1"/>
</dbReference>
<protein>
    <submittedName>
        <fullName evidence="3">RsbT co-antagonist protein RsbR</fullName>
    </submittedName>
</protein>
<dbReference type="Pfam" id="PF01740">
    <property type="entry name" value="STAS"/>
    <property type="match status" value="1"/>
</dbReference>
<dbReference type="InterPro" id="IPR036513">
    <property type="entry name" value="STAS_dom_sf"/>
</dbReference>
<evidence type="ECO:0000313" key="3">
    <source>
        <dbReference type="EMBL" id="RDI45405.1"/>
    </source>
</evidence>
<sequence>MNQKNRDLHQYIMDSSSEMTNEWLASRGDFGSVYSKNISSHIENRLIEQNRLFIQLVAESFIENKEEATKNILEWAAAVADDRVNTYTAINETLHQFKIFRLIFLDLIERFTEENDQINIADLLSWNRHLQETFDQIIEKFAEQYFKLTATRLSAQQQMIHDLSSPIIPVTEEVGILPIIGDIDTERAKKILESTLEQSAEKNLSQLFIDLSGVPIIDTMVAHQIFQIMSSLKLIGVQSILSGIRPEVAQTAVQLGINFKDVSTHSSLKQALNDHNFLVKKANTL</sequence>
<dbReference type="Proteomes" id="UP000255326">
    <property type="component" value="Unassembled WGS sequence"/>
</dbReference>
<keyword evidence="4" id="KW-1185">Reference proteome</keyword>
<dbReference type="PANTHER" id="PTHR33745:SF3">
    <property type="entry name" value="RSBT CO-ANTAGONIST PROTEIN RSBRC"/>
    <property type="match status" value="1"/>
</dbReference>
<dbReference type="PROSITE" id="PS50801">
    <property type="entry name" value="STAS"/>
    <property type="match status" value="1"/>
</dbReference>
<dbReference type="PANTHER" id="PTHR33745">
    <property type="entry name" value="RSBT ANTAGONIST PROTEIN RSBS-RELATED"/>
    <property type="match status" value="1"/>
</dbReference>
<reference evidence="3 4" key="1">
    <citation type="submission" date="2018-07" db="EMBL/GenBank/DDBJ databases">
        <title>Genomic Encyclopedia of Type Strains, Phase IV (KMG-IV): sequencing the most valuable type-strain genomes for metagenomic binning, comparative biology and taxonomic classification.</title>
        <authorList>
            <person name="Goeker M."/>
        </authorList>
    </citation>
    <scope>NUCLEOTIDE SEQUENCE [LARGE SCALE GENOMIC DNA]</scope>
    <source>
        <strain evidence="3 4">DSM 25281</strain>
    </source>
</reference>
<dbReference type="InterPro" id="IPR002645">
    <property type="entry name" value="STAS_dom"/>
</dbReference>
<dbReference type="EMBL" id="QQAY01000002">
    <property type="protein sequence ID" value="RDI45405.1"/>
    <property type="molecule type" value="Genomic_DNA"/>
</dbReference>
<dbReference type="SUPFAM" id="SSF52091">
    <property type="entry name" value="SpoIIaa-like"/>
    <property type="match status" value="1"/>
</dbReference>
<evidence type="ECO:0000313" key="4">
    <source>
        <dbReference type="Proteomes" id="UP000255326"/>
    </source>
</evidence>
<dbReference type="InterPro" id="IPR051932">
    <property type="entry name" value="Bact_StressResp_Reg"/>
</dbReference>
<organism evidence="3 4">
    <name type="scientific">Falsibacillus pallidus</name>
    <dbReference type="NCBI Taxonomy" id="493781"/>
    <lineage>
        <taxon>Bacteria</taxon>
        <taxon>Bacillati</taxon>
        <taxon>Bacillota</taxon>
        <taxon>Bacilli</taxon>
        <taxon>Bacillales</taxon>
        <taxon>Bacillaceae</taxon>
        <taxon>Falsibacillus</taxon>
    </lineage>
</organism>
<accession>A0A370GNU7</accession>
<proteinExistence type="predicted"/>
<keyword evidence="1" id="KW-0597">Phosphoprotein</keyword>
<gene>
    <name evidence="3" type="ORF">DFR59_10229</name>
</gene>
<dbReference type="RefSeq" id="WP_158538302.1">
    <property type="nucleotide sequence ID" value="NZ_QQAY01000002.1"/>
</dbReference>
<evidence type="ECO:0000259" key="2">
    <source>
        <dbReference type="PROSITE" id="PS50801"/>
    </source>
</evidence>